<comment type="similarity">
    <text evidence="1">Belongs to the bactofilin family.</text>
</comment>
<evidence type="ECO:0000313" key="3">
    <source>
        <dbReference type="EMBL" id="OGE74835.1"/>
    </source>
</evidence>
<dbReference type="PANTHER" id="PTHR35024:SF4">
    <property type="entry name" value="POLYMER-FORMING CYTOSKELETAL PROTEIN"/>
    <property type="match status" value="1"/>
</dbReference>
<evidence type="ECO:0008006" key="5">
    <source>
        <dbReference type="Google" id="ProtNLM"/>
    </source>
</evidence>
<dbReference type="Pfam" id="PF04519">
    <property type="entry name" value="Bactofilin"/>
    <property type="match status" value="1"/>
</dbReference>
<proteinExistence type="inferred from homology"/>
<evidence type="ECO:0000256" key="2">
    <source>
        <dbReference type="SAM" id="MobiDB-lite"/>
    </source>
</evidence>
<name>A0A1F5NB24_9BACT</name>
<protein>
    <recommendedName>
        <fullName evidence="5">Cell shape determination protein CcmA</fullName>
    </recommendedName>
</protein>
<reference evidence="3 4" key="1">
    <citation type="journal article" date="2016" name="Nat. Commun.">
        <title>Thousands of microbial genomes shed light on interconnected biogeochemical processes in an aquifer system.</title>
        <authorList>
            <person name="Anantharaman K."/>
            <person name="Brown C.T."/>
            <person name="Hug L.A."/>
            <person name="Sharon I."/>
            <person name="Castelle C.J."/>
            <person name="Probst A.J."/>
            <person name="Thomas B.C."/>
            <person name="Singh A."/>
            <person name="Wilkins M.J."/>
            <person name="Karaoz U."/>
            <person name="Brodie E.L."/>
            <person name="Williams K.H."/>
            <person name="Hubbard S.S."/>
            <person name="Banfield J.F."/>
        </authorList>
    </citation>
    <scope>NUCLEOTIDE SEQUENCE [LARGE SCALE GENOMIC DNA]</scope>
</reference>
<dbReference type="EMBL" id="MFEG01000039">
    <property type="protein sequence ID" value="OGE74835.1"/>
    <property type="molecule type" value="Genomic_DNA"/>
</dbReference>
<dbReference type="Proteomes" id="UP000176547">
    <property type="component" value="Unassembled WGS sequence"/>
</dbReference>
<gene>
    <name evidence="3" type="ORF">A3K06_02495</name>
</gene>
<dbReference type="InterPro" id="IPR007607">
    <property type="entry name" value="BacA/B"/>
</dbReference>
<dbReference type="AlphaFoldDB" id="A0A1F5NB24"/>
<comment type="caution">
    <text evidence="3">The sequence shown here is derived from an EMBL/GenBank/DDBJ whole genome shotgun (WGS) entry which is preliminary data.</text>
</comment>
<accession>A0A1F5NB24</accession>
<dbReference type="PANTHER" id="PTHR35024">
    <property type="entry name" value="HYPOTHETICAL CYTOSOLIC PROTEIN"/>
    <property type="match status" value="1"/>
</dbReference>
<evidence type="ECO:0000313" key="4">
    <source>
        <dbReference type="Proteomes" id="UP000176547"/>
    </source>
</evidence>
<organism evidence="3 4">
    <name type="scientific">Candidatus Doudnabacteria bacterium RIFCSPHIGHO2_01_52_17</name>
    <dbReference type="NCBI Taxonomy" id="1817820"/>
    <lineage>
        <taxon>Bacteria</taxon>
        <taxon>Candidatus Doudnaibacteriota</taxon>
    </lineage>
</organism>
<feature type="region of interest" description="Disordered" evidence="2">
    <location>
        <begin position="109"/>
        <end position="128"/>
    </location>
</feature>
<evidence type="ECO:0000256" key="1">
    <source>
        <dbReference type="ARBA" id="ARBA00044755"/>
    </source>
</evidence>
<sequence length="128" mass="13491">MARKDEYQSGAPETIVGATVKIEGDLVSEGDIKVDGLVAGKIKTSKNLFVGPMAKIEADVEAQNAILSGTVKGDIKIKDSLVINETGKVEGNLACARLSIAEGAHFTGSCTMPEKEGDLKQQLSENEE</sequence>